<dbReference type="Pfam" id="PF06422">
    <property type="entry name" value="PDR_CDR"/>
    <property type="match status" value="2"/>
</dbReference>
<feature type="transmembrane region" description="Helical" evidence="11">
    <location>
        <begin position="1457"/>
        <end position="1481"/>
    </location>
</feature>
<feature type="transmembrane region" description="Helical" evidence="11">
    <location>
        <begin position="713"/>
        <end position="736"/>
    </location>
</feature>
<feature type="transmembrane region" description="Helical" evidence="11">
    <location>
        <begin position="1376"/>
        <end position="1394"/>
    </location>
</feature>
<keyword evidence="5" id="KW-0677">Repeat</keyword>
<comment type="caution">
    <text evidence="13">The sequence shown here is derived from an EMBL/GenBank/DDBJ whole genome shotgun (WGS) entry which is preliminary data.</text>
</comment>
<feature type="domain" description="ABC transporter" evidence="12">
    <location>
        <begin position="239"/>
        <end position="494"/>
    </location>
</feature>
<evidence type="ECO:0000256" key="3">
    <source>
        <dbReference type="ARBA" id="ARBA00022448"/>
    </source>
</evidence>
<dbReference type="Pfam" id="PF19055">
    <property type="entry name" value="ABC2_membrane_7"/>
    <property type="match status" value="1"/>
</dbReference>
<evidence type="ECO:0000256" key="9">
    <source>
        <dbReference type="ARBA" id="ARBA00023136"/>
    </source>
</evidence>
<evidence type="ECO:0000256" key="4">
    <source>
        <dbReference type="ARBA" id="ARBA00022692"/>
    </source>
</evidence>
<dbReference type="GO" id="GO:0140359">
    <property type="term" value="F:ABC-type transporter activity"/>
    <property type="evidence" value="ECO:0007669"/>
    <property type="project" value="InterPro"/>
</dbReference>
<reference evidence="13 14" key="1">
    <citation type="journal article" date="2020" name="Appl. Microbiol. Biotechnol.">
        <title>Targeted gene deletion in Brettanomyces bruxellensis with an expression-free CRISPR-Cas9 system.</title>
        <authorList>
            <person name="Varela C."/>
            <person name="Bartel C."/>
            <person name="Onetto C."/>
            <person name="Borneman A."/>
        </authorList>
    </citation>
    <scope>NUCLEOTIDE SEQUENCE [LARGE SCALE GENOMIC DNA]</scope>
    <source>
        <strain evidence="13 14">AWRI1613</strain>
    </source>
</reference>
<feature type="region of interest" description="Disordered" evidence="10">
    <location>
        <begin position="152"/>
        <end position="194"/>
    </location>
</feature>
<organism evidence="13 14">
    <name type="scientific">Dekkera bruxellensis</name>
    <name type="common">Brettanomyces custersii</name>
    <dbReference type="NCBI Taxonomy" id="5007"/>
    <lineage>
        <taxon>Eukaryota</taxon>
        <taxon>Fungi</taxon>
        <taxon>Dikarya</taxon>
        <taxon>Ascomycota</taxon>
        <taxon>Saccharomycotina</taxon>
        <taxon>Pichiomycetes</taxon>
        <taxon>Pichiales</taxon>
        <taxon>Pichiaceae</taxon>
        <taxon>Brettanomyces</taxon>
    </lineage>
</organism>
<dbReference type="InterPro" id="IPR010929">
    <property type="entry name" value="PDR_CDR_ABC"/>
</dbReference>
<keyword evidence="7" id="KW-0067">ATP-binding</keyword>
<dbReference type="Gene3D" id="3.40.50.300">
    <property type="entry name" value="P-loop containing nucleotide triphosphate hydrolases"/>
    <property type="match status" value="2"/>
</dbReference>
<evidence type="ECO:0000256" key="2">
    <source>
        <dbReference type="ARBA" id="ARBA00006012"/>
    </source>
</evidence>
<evidence type="ECO:0000313" key="13">
    <source>
        <dbReference type="EMBL" id="KAF6011127.1"/>
    </source>
</evidence>
<dbReference type="InterPro" id="IPR003593">
    <property type="entry name" value="AAA+_ATPase"/>
</dbReference>
<dbReference type="PANTHER" id="PTHR19241">
    <property type="entry name" value="ATP-BINDING CASSETTE TRANSPORTER"/>
    <property type="match status" value="1"/>
</dbReference>
<dbReference type="GO" id="GO:0016020">
    <property type="term" value="C:membrane"/>
    <property type="evidence" value="ECO:0007669"/>
    <property type="project" value="UniProtKB-SubCell"/>
</dbReference>
<dbReference type="InterPro" id="IPR013525">
    <property type="entry name" value="ABC2_TM"/>
</dbReference>
<keyword evidence="8 11" id="KW-1133">Transmembrane helix</keyword>
<feature type="compositionally biased region" description="Polar residues" evidence="10">
    <location>
        <begin position="925"/>
        <end position="952"/>
    </location>
</feature>
<evidence type="ECO:0000256" key="8">
    <source>
        <dbReference type="ARBA" id="ARBA00022989"/>
    </source>
</evidence>
<dbReference type="PROSITE" id="PS50893">
    <property type="entry name" value="ABC_TRANSPORTER_2"/>
    <property type="match status" value="2"/>
</dbReference>
<keyword evidence="4 11" id="KW-0812">Transmembrane</keyword>
<dbReference type="GO" id="GO:0016887">
    <property type="term" value="F:ATP hydrolysis activity"/>
    <property type="evidence" value="ECO:0007669"/>
    <property type="project" value="InterPro"/>
</dbReference>
<comment type="similarity">
    <text evidence="2">Belongs to the ABC transporter superfamily. ABCG family. PDR (TC 3.A.1.205) subfamily.</text>
</comment>
<dbReference type="Proteomes" id="UP000568158">
    <property type="component" value="Unassembled WGS sequence"/>
</dbReference>
<dbReference type="InterPro" id="IPR034003">
    <property type="entry name" value="ABCG_PDR_2"/>
</dbReference>
<feature type="region of interest" description="Disordered" evidence="10">
    <location>
        <begin position="206"/>
        <end position="255"/>
    </location>
</feature>
<gene>
    <name evidence="13" type="ORF">HII12_002721</name>
</gene>
<feature type="compositionally biased region" description="Low complexity" evidence="10">
    <location>
        <begin position="1290"/>
        <end position="1311"/>
    </location>
</feature>
<feature type="domain" description="ABC transporter" evidence="12">
    <location>
        <begin position="994"/>
        <end position="1233"/>
    </location>
</feature>
<dbReference type="InterPro" id="IPR029481">
    <property type="entry name" value="ABC_trans_N"/>
</dbReference>
<dbReference type="PROSITE" id="PS00211">
    <property type="entry name" value="ABC_TRANSPORTER_1"/>
    <property type="match status" value="1"/>
</dbReference>
<feature type="transmembrane region" description="Helical" evidence="11">
    <location>
        <begin position="748"/>
        <end position="765"/>
    </location>
</feature>
<feature type="transmembrane region" description="Helical" evidence="11">
    <location>
        <begin position="603"/>
        <end position="626"/>
    </location>
</feature>
<evidence type="ECO:0000256" key="6">
    <source>
        <dbReference type="ARBA" id="ARBA00022741"/>
    </source>
</evidence>
<accession>A0A8H6BGR2</accession>
<feature type="compositionally biased region" description="Polar residues" evidence="10">
    <location>
        <begin position="1"/>
        <end position="21"/>
    </location>
</feature>
<dbReference type="Pfam" id="PF01061">
    <property type="entry name" value="ABC2_membrane"/>
    <property type="match status" value="2"/>
</dbReference>
<dbReference type="GO" id="GO:0005524">
    <property type="term" value="F:ATP binding"/>
    <property type="evidence" value="ECO:0007669"/>
    <property type="project" value="UniProtKB-KW"/>
</dbReference>
<comment type="subcellular location">
    <subcellularLocation>
        <location evidence="1">Membrane</location>
        <topology evidence="1">Multi-pass membrane protein</topology>
    </subcellularLocation>
</comment>
<dbReference type="InterPro" id="IPR003439">
    <property type="entry name" value="ABC_transporter-like_ATP-bd"/>
</dbReference>
<feature type="region of interest" description="Disordered" evidence="10">
    <location>
        <begin position="925"/>
        <end position="977"/>
    </location>
</feature>
<dbReference type="CDD" id="cd03232">
    <property type="entry name" value="ABCG_PDR_domain2"/>
    <property type="match status" value="1"/>
</dbReference>
<evidence type="ECO:0000256" key="1">
    <source>
        <dbReference type="ARBA" id="ARBA00004141"/>
    </source>
</evidence>
<dbReference type="EMBL" id="JABCYN010000025">
    <property type="protein sequence ID" value="KAF6011127.1"/>
    <property type="molecule type" value="Genomic_DNA"/>
</dbReference>
<dbReference type="FunFam" id="3.40.50.300:FF:000054">
    <property type="entry name" value="ABC multidrug transporter atrF"/>
    <property type="match status" value="1"/>
</dbReference>
<feature type="transmembrane region" description="Helical" evidence="11">
    <location>
        <begin position="638"/>
        <end position="659"/>
    </location>
</feature>
<dbReference type="InterPro" id="IPR027417">
    <property type="entry name" value="P-loop_NTPase"/>
</dbReference>
<protein>
    <recommendedName>
        <fullName evidence="12">ABC transporter domain-containing protein</fullName>
    </recommendedName>
</protein>
<evidence type="ECO:0000256" key="5">
    <source>
        <dbReference type="ARBA" id="ARBA00022737"/>
    </source>
</evidence>
<feature type="compositionally biased region" description="Low complexity" evidence="10">
    <location>
        <begin position="953"/>
        <end position="964"/>
    </location>
</feature>
<feature type="transmembrane region" description="Helical" evidence="11">
    <location>
        <begin position="1342"/>
        <end position="1364"/>
    </location>
</feature>
<dbReference type="CDD" id="cd03233">
    <property type="entry name" value="ABCG_PDR_domain1"/>
    <property type="match status" value="1"/>
</dbReference>
<evidence type="ECO:0000256" key="7">
    <source>
        <dbReference type="ARBA" id="ARBA00022840"/>
    </source>
</evidence>
<feature type="compositionally biased region" description="Polar residues" evidence="10">
    <location>
        <begin position="965"/>
        <end position="977"/>
    </location>
</feature>
<feature type="region of interest" description="Disordered" evidence="10">
    <location>
        <begin position="1"/>
        <end position="40"/>
    </location>
</feature>
<evidence type="ECO:0000313" key="14">
    <source>
        <dbReference type="Proteomes" id="UP000568158"/>
    </source>
</evidence>
<feature type="compositionally biased region" description="Low complexity" evidence="10">
    <location>
        <begin position="210"/>
        <end position="252"/>
    </location>
</feature>
<keyword evidence="9 11" id="KW-0472">Membrane</keyword>
<feature type="transmembrane region" description="Helical" evidence="11">
    <location>
        <begin position="1488"/>
        <end position="1507"/>
    </location>
</feature>
<sequence>MSSSSQSNEKPHRASTSSESIPESYHGYSDQEEEEFRESQDIGELHRVVTQSRQSSVGPDVLTRLSTLSQTLSHMSHADMQAFHIDPNDFDLKSVLKFISSRHDELGVPEKKTWVVYDELSVMGKDSSTATVQDVGSLLFFWVDWVRRLGGVGRGGGERGDGNVEGKNRERGNAEDISKESDTNAISQQGNAGTYQQEDIADTQESNTFQQCNTNSTSQKSNTFQQNNTNSTSQKSNTFQQSNTNSTSQKSTPNPAYRHLIHRVNGIAEPGTLTLVLGRPGAGCSTLLKALAGQTQAYEEVQGVVSYGGIPQKDLVQQFASQLVYVPELDEHFPYLTVEQTLEFAIACKTPAVRVQGVTRRQYIRTIKELYAAVFGLHHVQKTLVGGDFVRGISGGQRKRVSIAEAMATRGTVYCYDNATRGLDASTALEFVRALRTSTNFAGTACVVTAYQASESIYQAFDHVCVLYSGRQVYFGPADRAVAYFERLGFARPARQTSSEFLTCVTDPDARTARPGFEGRVPHTAGQFESLWRGSPEFAALKARQASLQARQHPAATTRAFREAHAADRQKYARKRSLYLVNYPQQLALCLWRAACTIANNTAYTVTNIAVAVVQALITGSLYFNTPQTTSGAFSRSGILFFAIFYFVVMGLAQIAALFQSRPILNKQRGYTLYHPSAQLLSAKLIELPIRFFTILAFSLILYFLSNLKRQPGAFFFFLLFVNVAVEAVASLFTLVASCCPTLTSANALTGILMMLMILYSSFMIQRPSMYWWFRWFSYANPVLYGFESLITSEFLGRLMPCSAAQLVPHGSHYSSSPNNTVCAFVGAALTRQEFPSAGNAVDGSIYLSLAFQYSYSHAWRNLGILFGFILGADILNVLLVEYYNPVVVSADRMLFVRRRRGVDLESKLVGRNLDKPGSTIIASTEPESAIVPSNTPSAQPESANTQSPIIPSTNSQSTNAQSTMIPSAHSQNTFTQSSPFGTHLGSHDIFLWRHVDYVVPYEGSDRKLLDDVQGYVLPGTLTALMGESGAGKTTLLNVLSQRTDVGVVTGDFLVNGNRLDTSFQKRTGYVQQQDIHIAELTVRESLVFAARLRRPYEVPDAEKLEYVDRIMEILHMDEYADAVAGKPGYGLNVEQRKKLSIATELVAKPSLLLFLDEPTSGLDSQSAWAIVQVLRKLALAGQAILCTIHQPSATLFEQFDRLLLLKKGGQTVYFGPVGRNSHSVLSYFESKGARRCQPDENPAEYVLEVIGAGATAVADRDWGDVWRKSEENGKVSQEVEQMTRRAVKTTSATNETSATSATSANKATATASSSTSQFATPYHRQLSLVLRRTWTQFYRDIDYLLSKLLLVVLGGLVHGFSFWKVKHTTIGMQNTMFANFMAAVIAAPLINQIQARAIQSRELFEVRESKSSTFHWSTLLLSQLLVEIPYALVNATIYFIVWYFPIQLPLSAHIAGFWWLTYAIFFQIYIISFALAVIYFSPDLPSANVLCGMLLNFLIAFCGVIQPPSLLPGFWKFMWRTSSFTYFIDNLVSTCLHDRQVRCSSTEMNYLDPPDGLTCNQYLQPFFATNNGYVANPSATSQCAVCQYSVGDQYLATVGMSYSHRWRNIGLFVVYILFNVFCMLSMYYIFRVRHFSISLPKLPAFLRRKKKVKDGEKPQS</sequence>
<feature type="transmembrane region" description="Helical" evidence="11">
    <location>
        <begin position="1415"/>
        <end position="1445"/>
    </location>
</feature>
<dbReference type="Pfam" id="PF00005">
    <property type="entry name" value="ABC_tran"/>
    <property type="match status" value="2"/>
</dbReference>
<evidence type="ECO:0000256" key="11">
    <source>
        <dbReference type="SAM" id="Phobius"/>
    </source>
</evidence>
<dbReference type="SMART" id="SM00382">
    <property type="entry name" value="AAA"/>
    <property type="match status" value="2"/>
</dbReference>
<feature type="transmembrane region" description="Helical" evidence="11">
    <location>
        <begin position="1610"/>
        <end position="1631"/>
    </location>
</feature>
<dbReference type="SUPFAM" id="SSF52540">
    <property type="entry name" value="P-loop containing nucleoside triphosphate hydrolases"/>
    <property type="match status" value="2"/>
</dbReference>
<feature type="compositionally biased region" description="Polar residues" evidence="10">
    <location>
        <begin position="183"/>
        <end position="194"/>
    </location>
</feature>
<keyword evidence="3" id="KW-0813">Transport</keyword>
<name>A0A8H6BGR2_DEKBR</name>
<dbReference type="InterPro" id="IPR043926">
    <property type="entry name" value="ABCG_dom"/>
</dbReference>
<dbReference type="InterPro" id="IPR034001">
    <property type="entry name" value="ABCG_PDR_1"/>
</dbReference>
<evidence type="ECO:0000256" key="10">
    <source>
        <dbReference type="SAM" id="MobiDB-lite"/>
    </source>
</evidence>
<feature type="region of interest" description="Disordered" evidence="10">
    <location>
        <begin position="1274"/>
        <end position="1311"/>
    </location>
</feature>
<feature type="compositionally biased region" description="Basic and acidic residues" evidence="10">
    <location>
        <begin position="156"/>
        <end position="182"/>
    </location>
</feature>
<dbReference type="Pfam" id="PF14510">
    <property type="entry name" value="ABC_trans_N"/>
    <property type="match status" value="1"/>
</dbReference>
<feature type="transmembrane region" description="Helical" evidence="11">
    <location>
        <begin position="688"/>
        <end position="706"/>
    </location>
</feature>
<dbReference type="InterPro" id="IPR017871">
    <property type="entry name" value="ABC_transporter-like_CS"/>
</dbReference>
<keyword evidence="6" id="KW-0547">Nucleotide-binding</keyword>
<evidence type="ECO:0000259" key="12">
    <source>
        <dbReference type="PROSITE" id="PS50893"/>
    </source>
</evidence>
<dbReference type="GO" id="GO:1990961">
    <property type="term" value="P:xenobiotic detoxification by transmembrane export across the plasma membrane"/>
    <property type="evidence" value="ECO:0007669"/>
    <property type="project" value="UniProtKB-ARBA"/>
</dbReference>
<proteinExistence type="inferred from homology"/>